<dbReference type="InterPro" id="IPR013216">
    <property type="entry name" value="Methyltransf_11"/>
</dbReference>
<dbReference type="InterPro" id="IPR029063">
    <property type="entry name" value="SAM-dependent_MTases_sf"/>
</dbReference>
<dbReference type="PANTHER" id="PTHR43591">
    <property type="entry name" value="METHYLTRANSFERASE"/>
    <property type="match status" value="1"/>
</dbReference>
<dbReference type="RefSeq" id="WP_261965462.1">
    <property type="nucleotide sequence ID" value="NZ_BAAAXA010000001.1"/>
</dbReference>
<reference evidence="2" key="2">
    <citation type="submission" date="2023-01" db="EMBL/GenBank/DDBJ databases">
        <authorList>
            <person name="Sun Q."/>
            <person name="Evtushenko L."/>
        </authorList>
    </citation>
    <scope>NUCLEOTIDE SEQUENCE</scope>
    <source>
        <strain evidence="2">VKM Ac-1321</strain>
    </source>
</reference>
<dbReference type="PANTHER" id="PTHR43591:SF24">
    <property type="entry name" value="2-METHOXY-6-POLYPRENYL-1,4-BENZOQUINOL METHYLASE, MITOCHONDRIAL"/>
    <property type="match status" value="1"/>
</dbReference>
<keyword evidence="2" id="KW-0489">Methyltransferase</keyword>
<evidence type="ECO:0000259" key="1">
    <source>
        <dbReference type="Pfam" id="PF08241"/>
    </source>
</evidence>
<accession>A0A9W6KFH6</accession>
<evidence type="ECO:0000313" key="2">
    <source>
        <dbReference type="EMBL" id="GLL01126.1"/>
    </source>
</evidence>
<comment type="caution">
    <text evidence="2">The sequence shown here is derived from an EMBL/GenBank/DDBJ whole genome shotgun (WGS) entry which is preliminary data.</text>
</comment>
<organism evidence="2 3">
    <name type="scientific">Dactylosporangium matsuzakiense</name>
    <dbReference type="NCBI Taxonomy" id="53360"/>
    <lineage>
        <taxon>Bacteria</taxon>
        <taxon>Bacillati</taxon>
        <taxon>Actinomycetota</taxon>
        <taxon>Actinomycetes</taxon>
        <taxon>Micromonosporales</taxon>
        <taxon>Micromonosporaceae</taxon>
        <taxon>Dactylosporangium</taxon>
    </lineage>
</organism>
<dbReference type="Pfam" id="PF08241">
    <property type="entry name" value="Methyltransf_11"/>
    <property type="match status" value="1"/>
</dbReference>
<dbReference type="GO" id="GO:0032259">
    <property type="term" value="P:methylation"/>
    <property type="evidence" value="ECO:0007669"/>
    <property type="project" value="UniProtKB-KW"/>
</dbReference>
<feature type="domain" description="Methyltransferase type 11" evidence="1">
    <location>
        <begin position="38"/>
        <end position="129"/>
    </location>
</feature>
<dbReference type="AlphaFoldDB" id="A0A9W6KFH6"/>
<dbReference type="GO" id="GO:0008757">
    <property type="term" value="F:S-adenosylmethionine-dependent methyltransferase activity"/>
    <property type="evidence" value="ECO:0007669"/>
    <property type="project" value="InterPro"/>
</dbReference>
<evidence type="ECO:0000313" key="3">
    <source>
        <dbReference type="Proteomes" id="UP001143480"/>
    </source>
</evidence>
<dbReference type="CDD" id="cd02440">
    <property type="entry name" value="AdoMet_MTases"/>
    <property type="match status" value="1"/>
</dbReference>
<keyword evidence="3" id="KW-1185">Reference proteome</keyword>
<keyword evidence="2" id="KW-0808">Transferase</keyword>
<reference evidence="2" key="1">
    <citation type="journal article" date="2014" name="Int. J. Syst. Evol. Microbiol.">
        <title>Complete genome sequence of Corynebacterium casei LMG S-19264T (=DSM 44701T), isolated from a smear-ripened cheese.</title>
        <authorList>
            <consortium name="US DOE Joint Genome Institute (JGI-PGF)"/>
            <person name="Walter F."/>
            <person name="Albersmeier A."/>
            <person name="Kalinowski J."/>
            <person name="Ruckert C."/>
        </authorList>
    </citation>
    <scope>NUCLEOTIDE SEQUENCE</scope>
    <source>
        <strain evidence="2">VKM Ac-1321</strain>
    </source>
</reference>
<dbReference type="SUPFAM" id="SSF53335">
    <property type="entry name" value="S-adenosyl-L-methionine-dependent methyltransferases"/>
    <property type="match status" value="1"/>
</dbReference>
<dbReference type="EMBL" id="BSFP01000013">
    <property type="protein sequence ID" value="GLL01126.1"/>
    <property type="molecule type" value="Genomic_DNA"/>
</dbReference>
<dbReference type="Proteomes" id="UP001143480">
    <property type="component" value="Unassembled WGS sequence"/>
</dbReference>
<dbReference type="Gene3D" id="3.40.50.150">
    <property type="entry name" value="Vaccinia Virus protein VP39"/>
    <property type="match status" value="1"/>
</dbReference>
<gene>
    <name evidence="2" type="ORF">GCM10017581_028670</name>
</gene>
<sequence>MQWTDAAAAFADSYAHLCGYTAPALLDAAGATAGVRLLDVGTGTGTVAALAAGRGARVTAVDAEPSMVEFTRSRLPAVTVGAGRLPDLDFPDGSFDAVVANFVVNHVADPARAVAELARVSAPGGRVAFTVWPRPAPPLQQLWLDVLDAAGLEPAPPTVSDELDFPRTAAGAAGLLDRAGLRDVGGRVLTWEHRTDLDTWWSGAASGMGALGEALAGRDARTAAAARREYERLAGRYVTADGTLTLPTAALLVHGVR</sequence>
<proteinExistence type="predicted"/>
<name>A0A9W6KFH6_9ACTN</name>
<protein>
    <submittedName>
        <fullName evidence="2">Methyltransferase</fullName>
    </submittedName>
</protein>